<keyword evidence="2" id="KW-0732">Signal</keyword>
<dbReference type="Proteomes" id="UP000318288">
    <property type="component" value="Unassembled WGS sequence"/>
</dbReference>
<comment type="caution">
    <text evidence="3">The sequence shown here is derived from an EMBL/GenBank/DDBJ whole genome shotgun (WGS) entry which is preliminary data.</text>
</comment>
<dbReference type="AlphaFoldDB" id="A0A5C6EKS5"/>
<feature type="region of interest" description="Disordered" evidence="1">
    <location>
        <begin position="25"/>
        <end position="45"/>
    </location>
</feature>
<accession>A0A5C6EKS5</accession>
<dbReference type="EMBL" id="SJPW01000006">
    <property type="protein sequence ID" value="TWU48707.1"/>
    <property type="molecule type" value="Genomic_DNA"/>
</dbReference>
<evidence type="ECO:0000256" key="1">
    <source>
        <dbReference type="SAM" id="MobiDB-lite"/>
    </source>
</evidence>
<reference evidence="3 4" key="1">
    <citation type="submission" date="2019-02" db="EMBL/GenBank/DDBJ databases">
        <title>Deep-cultivation of Planctomycetes and their phenomic and genomic characterization uncovers novel biology.</title>
        <authorList>
            <person name="Wiegand S."/>
            <person name="Jogler M."/>
            <person name="Boedeker C."/>
            <person name="Pinto D."/>
            <person name="Vollmers J."/>
            <person name="Rivas-Marin E."/>
            <person name="Kohn T."/>
            <person name="Peeters S.H."/>
            <person name="Heuer A."/>
            <person name="Rast P."/>
            <person name="Oberbeckmann S."/>
            <person name="Bunk B."/>
            <person name="Jeske O."/>
            <person name="Meyerdierks A."/>
            <person name="Storesund J.E."/>
            <person name="Kallscheuer N."/>
            <person name="Luecker S."/>
            <person name="Lage O.M."/>
            <person name="Pohl T."/>
            <person name="Merkel B.J."/>
            <person name="Hornburger P."/>
            <person name="Mueller R.-W."/>
            <person name="Bruemmer F."/>
            <person name="Labrenz M."/>
            <person name="Spormann A.M."/>
            <person name="Op Den Camp H."/>
            <person name="Overmann J."/>
            <person name="Amann R."/>
            <person name="Jetten M.S.M."/>
            <person name="Mascher T."/>
            <person name="Medema M.H."/>
            <person name="Devos D.P."/>
            <person name="Kaster A.-K."/>
            <person name="Ovreas L."/>
            <person name="Rohde M."/>
            <person name="Galperin M.Y."/>
            <person name="Jogler C."/>
        </authorList>
    </citation>
    <scope>NUCLEOTIDE SEQUENCE [LARGE SCALE GENOMIC DNA]</scope>
    <source>
        <strain evidence="3 4">Poly51</strain>
    </source>
</reference>
<gene>
    <name evidence="3" type="ORF">Poly51_46090</name>
</gene>
<name>A0A5C6EKS5_9BACT</name>
<feature type="chain" id="PRO_5022789019" description="DUF3352 domain-containing protein" evidence="2">
    <location>
        <begin position="28"/>
        <end position="632"/>
    </location>
</feature>
<dbReference type="OrthoDB" id="253793at2"/>
<sequence length="632" mass="69964" precursor="true">MCFRRCLAFTALAIGTALALPHPAAQAQESRSQAEPVSTTPGAPRLLPQDTLAYIRLDNASDLRVDAANSAMGKMFNDPALRPFVSDVYQSLAELFQMVGDQLGLTLDQVLAIPTGQVAIAAMPGNLSEEQLEQAEADAGDESPDAIRRRIAQKRRQQNSFAGIVVIEAGENIEDLMQIVDRVESKITESGYVRRTSSIDSTTLVRLLPPRMGRPEIEYFVRDETLVMGIGHATASKALDQWIDKSDEPTLAERADFTSVMSRSIGAEDTRPQITFFVDPYHVVERLVKRGGAAALVWPLVEELGIAKIRGIGGSSFRGGEDFEEISHLHILIDPPRDGFFGVLRPQTGETTPPDFVPSDVTSYTSIHWDFATTYENFGKVLEKFQGPEPLKRFIEDPAKTRMGIDVQEEVVDQLTGRYVTCRWIQPPIKLNSQVQLHGFELKDPTKAKATIAKMRERSPGKIEVATVAGNVIYLPKSGGGRNMPEGLRKPEPCFTVLGNWLLISDGREFVERVSMASFGSLPRLISVPEYELVSSELGGKLDGENPFMVSFLRSSEYIRQFYELAKAPDTRRFLQKQGEKNPMAAKLASLLQKNELPPFEKFEKYFAPSGTFAYDEPSGMHLGSFTLKAAE</sequence>
<organism evidence="3 4">
    <name type="scientific">Rubripirellula tenax</name>
    <dbReference type="NCBI Taxonomy" id="2528015"/>
    <lineage>
        <taxon>Bacteria</taxon>
        <taxon>Pseudomonadati</taxon>
        <taxon>Planctomycetota</taxon>
        <taxon>Planctomycetia</taxon>
        <taxon>Pirellulales</taxon>
        <taxon>Pirellulaceae</taxon>
        <taxon>Rubripirellula</taxon>
    </lineage>
</organism>
<feature type="signal peptide" evidence="2">
    <location>
        <begin position="1"/>
        <end position="27"/>
    </location>
</feature>
<evidence type="ECO:0000313" key="3">
    <source>
        <dbReference type="EMBL" id="TWU48707.1"/>
    </source>
</evidence>
<evidence type="ECO:0000256" key="2">
    <source>
        <dbReference type="SAM" id="SignalP"/>
    </source>
</evidence>
<evidence type="ECO:0008006" key="5">
    <source>
        <dbReference type="Google" id="ProtNLM"/>
    </source>
</evidence>
<proteinExistence type="predicted"/>
<evidence type="ECO:0000313" key="4">
    <source>
        <dbReference type="Proteomes" id="UP000318288"/>
    </source>
</evidence>
<dbReference type="RefSeq" id="WP_146460217.1">
    <property type="nucleotide sequence ID" value="NZ_SJPW01000006.1"/>
</dbReference>
<feature type="compositionally biased region" description="Low complexity" evidence="1">
    <location>
        <begin position="25"/>
        <end position="35"/>
    </location>
</feature>
<keyword evidence="4" id="KW-1185">Reference proteome</keyword>
<protein>
    <recommendedName>
        <fullName evidence="5">DUF3352 domain-containing protein</fullName>
    </recommendedName>
</protein>